<reference evidence="2 3" key="1">
    <citation type="journal article" date="2015" name="Proc. Natl. Acad. Sci. U.S.A.">
        <title>The resurrection genome of Boea hygrometrica: A blueprint for survival of dehydration.</title>
        <authorList>
            <person name="Xiao L."/>
            <person name="Yang G."/>
            <person name="Zhang L."/>
            <person name="Yang X."/>
            <person name="Zhao S."/>
            <person name="Ji Z."/>
            <person name="Zhou Q."/>
            <person name="Hu M."/>
            <person name="Wang Y."/>
            <person name="Chen M."/>
            <person name="Xu Y."/>
            <person name="Jin H."/>
            <person name="Xiao X."/>
            <person name="Hu G."/>
            <person name="Bao F."/>
            <person name="Hu Y."/>
            <person name="Wan P."/>
            <person name="Li L."/>
            <person name="Deng X."/>
            <person name="Kuang T."/>
            <person name="Xiang C."/>
            <person name="Zhu J.K."/>
            <person name="Oliver M.J."/>
            <person name="He Y."/>
        </authorList>
    </citation>
    <scope>NUCLEOTIDE SEQUENCE [LARGE SCALE GENOMIC DNA]</scope>
    <source>
        <strain evidence="3">cv. XS01</strain>
    </source>
</reference>
<feature type="region of interest" description="Disordered" evidence="1">
    <location>
        <begin position="114"/>
        <end position="136"/>
    </location>
</feature>
<gene>
    <name evidence="2" type="ORF">F511_07326</name>
</gene>
<dbReference type="EMBL" id="KQ992981">
    <property type="protein sequence ID" value="KZV49775.1"/>
    <property type="molecule type" value="Genomic_DNA"/>
</dbReference>
<sequence>MEALLSSADSKTTKRFSTSRGYQRRPISPKLPPSTETPFRRCYHRKIYATEATTMAQISNGAPSPVATPVASVRHHRNVEALPPRPNRSNHLPPLEQPPSPIVSPASLVATTPSPTATNVHIPCKSTTPRRPPGGTQEVTILWLRETNHYRDPLKLNRRILPLQETPSPGNTEAMEALLSSADSKTTKRFSTSRGYQRRPISPKLPPSTETPFRRCYHRKIYATEATTMAQISDGAPSPVATPVASVRHHRNVEALPPRPNRSNHLPPLEQPPSSIVSPASLVATTPSPTATNVHIPCKSTTTPPTTGRHTGSHRFMATGNQPLQRPN</sequence>
<feature type="compositionally biased region" description="Polar residues" evidence="1">
    <location>
        <begin position="319"/>
        <end position="328"/>
    </location>
</feature>
<dbReference type="AlphaFoldDB" id="A0A2Z7CTR8"/>
<feature type="compositionally biased region" description="Polar residues" evidence="1">
    <location>
        <begin position="114"/>
        <end position="129"/>
    </location>
</feature>
<protein>
    <submittedName>
        <fullName evidence="2">Uncharacterized protein</fullName>
    </submittedName>
</protein>
<feature type="compositionally biased region" description="Polar residues" evidence="1">
    <location>
        <begin position="272"/>
        <end position="293"/>
    </location>
</feature>
<accession>A0A2Z7CTR8</accession>
<feature type="region of interest" description="Disordered" evidence="1">
    <location>
        <begin position="179"/>
        <end position="212"/>
    </location>
</feature>
<feature type="compositionally biased region" description="Low complexity" evidence="1">
    <location>
        <begin position="300"/>
        <end position="310"/>
    </location>
</feature>
<proteinExistence type="predicted"/>
<evidence type="ECO:0000313" key="3">
    <source>
        <dbReference type="Proteomes" id="UP000250235"/>
    </source>
</evidence>
<keyword evidence="3" id="KW-1185">Reference proteome</keyword>
<feature type="compositionally biased region" description="Polar residues" evidence="1">
    <location>
        <begin position="7"/>
        <end position="21"/>
    </location>
</feature>
<feature type="region of interest" description="Disordered" evidence="1">
    <location>
        <begin position="252"/>
        <end position="328"/>
    </location>
</feature>
<dbReference type="Proteomes" id="UP000250235">
    <property type="component" value="Unassembled WGS sequence"/>
</dbReference>
<evidence type="ECO:0000313" key="2">
    <source>
        <dbReference type="EMBL" id="KZV49775.1"/>
    </source>
</evidence>
<feature type="compositionally biased region" description="Polar residues" evidence="1">
    <location>
        <begin position="181"/>
        <end position="195"/>
    </location>
</feature>
<feature type="region of interest" description="Disordered" evidence="1">
    <location>
        <begin position="1"/>
        <end position="39"/>
    </location>
</feature>
<evidence type="ECO:0000256" key="1">
    <source>
        <dbReference type="SAM" id="MobiDB-lite"/>
    </source>
</evidence>
<organism evidence="2 3">
    <name type="scientific">Dorcoceras hygrometricum</name>
    <dbReference type="NCBI Taxonomy" id="472368"/>
    <lineage>
        <taxon>Eukaryota</taxon>
        <taxon>Viridiplantae</taxon>
        <taxon>Streptophyta</taxon>
        <taxon>Embryophyta</taxon>
        <taxon>Tracheophyta</taxon>
        <taxon>Spermatophyta</taxon>
        <taxon>Magnoliopsida</taxon>
        <taxon>eudicotyledons</taxon>
        <taxon>Gunneridae</taxon>
        <taxon>Pentapetalae</taxon>
        <taxon>asterids</taxon>
        <taxon>lamiids</taxon>
        <taxon>Lamiales</taxon>
        <taxon>Gesneriaceae</taxon>
        <taxon>Didymocarpoideae</taxon>
        <taxon>Trichosporeae</taxon>
        <taxon>Loxocarpinae</taxon>
        <taxon>Dorcoceras</taxon>
    </lineage>
</organism>
<name>A0A2Z7CTR8_9LAMI</name>